<protein>
    <recommendedName>
        <fullName evidence="3">Coenzyme PQQ synthesis protein D (PqqD)</fullName>
    </recommendedName>
</protein>
<comment type="caution">
    <text evidence="1">The sequence shown here is derived from an EMBL/GenBank/DDBJ whole genome shotgun (WGS) entry which is preliminary data.</text>
</comment>
<reference evidence="1 2" key="1">
    <citation type="journal article" date="2014" name="Int. J. Syst. Evol. Microbiol.">
        <title>Complete genome sequence of Corynebacterium casei LMG S-19264T (=DSM 44701T), isolated from a smear-ripened cheese.</title>
        <authorList>
            <consortium name="US DOE Joint Genome Institute (JGI-PGF)"/>
            <person name="Walter F."/>
            <person name="Albersmeier A."/>
            <person name="Kalinowski J."/>
            <person name="Ruckert C."/>
        </authorList>
    </citation>
    <scope>NUCLEOTIDE SEQUENCE [LARGE SCALE GENOMIC DNA]</scope>
    <source>
        <strain evidence="1 2">CGMCC 1.9161</strain>
    </source>
</reference>
<dbReference type="Gene3D" id="1.10.10.1150">
    <property type="entry name" value="Coenzyme PQQ synthesis protein D (PqqD)"/>
    <property type="match status" value="1"/>
</dbReference>
<dbReference type="Proteomes" id="UP000600449">
    <property type="component" value="Unassembled WGS sequence"/>
</dbReference>
<proteinExistence type="predicted"/>
<accession>A0A917Q9S0</accession>
<dbReference type="RefSeq" id="WP_188913632.1">
    <property type="nucleotide sequence ID" value="NZ_BMMF01000007.1"/>
</dbReference>
<name>A0A917Q9S0_9HYPH</name>
<sequence>MTETARLVAASPSCVETAFGEGIVLLDLGDNTCFRLNAVSTIVWRALPQAGTGAVPVDDLVARVTDTFAVDEARCRADVERLVGLMAERGLVRVEETSTSAAEDAHAPAVAP</sequence>
<dbReference type="EMBL" id="BMMF01000007">
    <property type="protein sequence ID" value="GGK37731.1"/>
    <property type="molecule type" value="Genomic_DNA"/>
</dbReference>
<dbReference type="Pfam" id="PF05402">
    <property type="entry name" value="PqqD"/>
    <property type="match status" value="1"/>
</dbReference>
<dbReference type="InterPro" id="IPR008792">
    <property type="entry name" value="PQQD"/>
</dbReference>
<gene>
    <name evidence="1" type="ORF">GCM10011322_25960</name>
</gene>
<dbReference type="AlphaFoldDB" id="A0A917Q9S0"/>
<organism evidence="1 2">
    <name type="scientific">Salinarimonas ramus</name>
    <dbReference type="NCBI Taxonomy" id="690164"/>
    <lineage>
        <taxon>Bacteria</taxon>
        <taxon>Pseudomonadati</taxon>
        <taxon>Pseudomonadota</taxon>
        <taxon>Alphaproteobacteria</taxon>
        <taxon>Hyphomicrobiales</taxon>
        <taxon>Salinarimonadaceae</taxon>
        <taxon>Salinarimonas</taxon>
    </lineage>
</organism>
<evidence type="ECO:0000313" key="2">
    <source>
        <dbReference type="Proteomes" id="UP000600449"/>
    </source>
</evidence>
<dbReference type="InterPro" id="IPR041881">
    <property type="entry name" value="PqqD_sf"/>
</dbReference>
<keyword evidence="2" id="KW-1185">Reference proteome</keyword>
<evidence type="ECO:0000313" key="1">
    <source>
        <dbReference type="EMBL" id="GGK37731.1"/>
    </source>
</evidence>
<evidence type="ECO:0008006" key="3">
    <source>
        <dbReference type="Google" id="ProtNLM"/>
    </source>
</evidence>